<evidence type="ECO:0000313" key="3">
    <source>
        <dbReference type="Proteomes" id="UP001059380"/>
    </source>
</evidence>
<name>A0A9J7BXI4_9BACT</name>
<proteinExistence type="predicted"/>
<keyword evidence="1" id="KW-0732">Signal</keyword>
<protein>
    <submittedName>
        <fullName evidence="2">Lactonase family protein</fullName>
    </submittedName>
</protein>
<organism evidence="2 3">
    <name type="scientific">Occallatibacter riparius</name>
    <dbReference type="NCBI Taxonomy" id="1002689"/>
    <lineage>
        <taxon>Bacteria</taxon>
        <taxon>Pseudomonadati</taxon>
        <taxon>Acidobacteriota</taxon>
        <taxon>Terriglobia</taxon>
        <taxon>Terriglobales</taxon>
        <taxon>Acidobacteriaceae</taxon>
        <taxon>Occallatibacter</taxon>
    </lineage>
</organism>
<feature type="signal peptide" evidence="1">
    <location>
        <begin position="1"/>
        <end position="29"/>
    </location>
</feature>
<dbReference type="RefSeq" id="WP_260796272.1">
    <property type="nucleotide sequence ID" value="NZ_CP093313.1"/>
</dbReference>
<sequence>MKFRKFGKALLMSALSVGAVLSLSSCVQSYTVGFLYVTGNQTSGSTGQGVISGFKIDHNTGQLRPVNGMPVASGGSNPVRAILLQGSRFVYVLNKGRDANGGADCTSAGSPCAGANVTLFSVGGNGSLSPQPQTFTSQGNNPLRMIADASGTYVFVLDHDAPDSGKGTSNSCSLALGPNVTTCGDITVFKVDSTTGRLSLVLNSQVSSAAGQPLPYFPVPVNPVDFVISGSYVLTLTDNPSVGNLVFPYNYSQATGQLTISQNGPQPLNINKATAIQSGNGSIYVLDNEPITYSGGIFGSGSAPSQILPYTVGSGGALQAQSGGAVPVDATQSNPLFLLVESKGKWAYVANTGNSADPNNAQSGLTGYVIDNSTKQLTPMSGSPFGAGAGPQCLVEDPSNQFVYTAGFNDSAVSGRVLDQNSGVLNLLPGKANKAYALPGPATYCLVNGRTS</sequence>
<evidence type="ECO:0000313" key="2">
    <source>
        <dbReference type="EMBL" id="UWZ86634.1"/>
    </source>
</evidence>
<keyword evidence="3" id="KW-1185">Reference proteome</keyword>
<evidence type="ECO:0000256" key="1">
    <source>
        <dbReference type="SAM" id="SignalP"/>
    </source>
</evidence>
<dbReference type="InterPro" id="IPR015943">
    <property type="entry name" value="WD40/YVTN_repeat-like_dom_sf"/>
</dbReference>
<gene>
    <name evidence="2" type="ORF">MOP44_11970</name>
</gene>
<dbReference type="Proteomes" id="UP001059380">
    <property type="component" value="Chromosome"/>
</dbReference>
<accession>A0A9J7BXI4</accession>
<dbReference type="PROSITE" id="PS51257">
    <property type="entry name" value="PROKAR_LIPOPROTEIN"/>
    <property type="match status" value="1"/>
</dbReference>
<reference evidence="2" key="1">
    <citation type="submission" date="2021-04" db="EMBL/GenBank/DDBJ databases">
        <title>Phylogenetic analysis of Acidobacteriaceae.</title>
        <authorList>
            <person name="Qiu L."/>
            <person name="Zhang Q."/>
        </authorList>
    </citation>
    <scope>NUCLEOTIDE SEQUENCE</scope>
    <source>
        <strain evidence="2">DSM 25168</strain>
    </source>
</reference>
<dbReference type="KEGG" id="orp:MOP44_11970"/>
<dbReference type="AlphaFoldDB" id="A0A9J7BXI4"/>
<feature type="chain" id="PRO_5039936083" evidence="1">
    <location>
        <begin position="30"/>
        <end position="452"/>
    </location>
</feature>
<dbReference type="Gene3D" id="2.130.10.10">
    <property type="entry name" value="YVTN repeat-like/Quinoprotein amine dehydrogenase"/>
    <property type="match status" value="2"/>
</dbReference>
<dbReference type="EMBL" id="CP093313">
    <property type="protein sequence ID" value="UWZ86634.1"/>
    <property type="molecule type" value="Genomic_DNA"/>
</dbReference>